<dbReference type="AlphaFoldDB" id="A0A9N8KY43"/>
<protein>
    <submittedName>
        <fullName evidence="1">Uncharacterized protein</fullName>
    </submittedName>
</protein>
<reference evidence="1" key="1">
    <citation type="submission" date="2021-12" db="EMBL/GenBank/DDBJ databases">
        <authorList>
            <person name="King R."/>
        </authorList>
    </citation>
    <scope>NUCLEOTIDE SEQUENCE</scope>
</reference>
<dbReference type="OrthoDB" id="7454061at2759"/>
<name>A0A9N8KY43_CHRIL</name>
<dbReference type="Proteomes" id="UP001154114">
    <property type="component" value="Chromosome 23"/>
</dbReference>
<organism evidence="1 2">
    <name type="scientific">Chrysodeixis includens</name>
    <name type="common">Soybean looper</name>
    <name type="synonym">Pseudoplusia includens</name>
    <dbReference type="NCBI Taxonomy" id="689277"/>
    <lineage>
        <taxon>Eukaryota</taxon>
        <taxon>Metazoa</taxon>
        <taxon>Ecdysozoa</taxon>
        <taxon>Arthropoda</taxon>
        <taxon>Hexapoda</taxon>
        <taxon>Insecta</taxon>
        <taxon>Pterygota</taxon>
        <taxon>Neoptera</taxon>
        <taxon>Endopterygota</taxon>
        <taxon>Lepidoptera</taxon>
        <taxon>Glossata</taxon>
        <taxon>Ditrysia</taxon>
        <taxon>Noctuoidea</taxon>
        <taxon>Noctuidae</taxon>
        <taxon>Plusiinae</taxon>
        <taxon>Chrysodeixis</taxon>
    </lineage>
</organism>
<gene>
    <name evidence="1" type="ORF">CINC_LOCUS7468</name>
</gene>
<dbReference type="EMBL" id="LR824026">
    <property type="protein sequence ID" value="CAD0205164.1"/>
    <property type="molecule type" value="Genomic_DNA"/>
</dbReference>
<proteinExistence type="predicted"/>
<sequence>MLLHFILLLPAIHTSKIVINQYSMKQVKLDDDMINQVLLTIFPKKQVALREFINSLTNISEYGSMEDELNFAGVVVPTYEQVGQKRFKKIKRVDPVKYSVRAEDNMDTQVRSYTSYEENDNTDPILLLSKLVVKLMQFLPPKFSEEDR</sequence>
<evidence type="ECO:0000313" key="2">
    <source>
        <dbReference type="Proteomes" id="UP001154114"/>
    </source>
</evidence>
<evidence type="ECO:0000313" key="1">
    <source>
        <dbReference type="EMBL" id="CAD0205164.1"/>
    </source>
</evidence>
<keyword evidence="2" id="KW-1185">Reference proteome</keyword>
<accession>A0A9N8KY43</accession>